<feature type="region of interest" description="Disordered" evidence="1">
    <location>
        <begin position="41"/>
        <end position="100"/>
    </location>
</feature>
<sequence>MGCGDLVVRSRLRVQRAPVSKPDSTEDSSCMGPVAHKIIRSGQTSSCWSGAEPDEEYDARDRNPTPRFREAPERGGSTHKVGFSKHQSRKDGASLAEQGFESGTLRISSRYITTKLPRS</sequence>
<proteinExistence type="predicted"/>
<feature type="compositionally biased region" description="Basic and acidic residues" evidence="1">
    <location>
        <begin position="59"/>
        <end position="73"/>
    </location>
</feature>
<gene>
    <name evidence="2" type="ORF">AVEN_159398_1</name>
</gene>
<dbReference type="EMBL" id="BGPR01000003">
    <property type="protein sequence ID" value="GBL73381.1"/>
    <property type="molecule type" value="Genomic_DNA"/>
</dbReference>
<evidence type="ECO:0000313" key="3">
    <source>
        <dbReference type="Proteomes" id="UP000499080"/>
    </source>
</evidence>
<keyword evidence="3" id="KW-1185">Reference proteome</keyword>
<evidence type="ECO:0000256" key="1">
    <source>
        <dbReference type="SAM" id="MobiDB-lite"/>
    </source>
</evidence>
<dbReference type="Proteomes" id="UP000499080">
    <property type="component" value="Unassembled WGS sequence"/>
</dbReference>
<organism evidence="2 3">
    <name type="scientific">Araneus ventricosus</name>
    <name type="common">Orbweaver spider</name>
    <name type="synonym">Epeira ventricosa</name>
    <dbReference type="NCBI Taxonomy" id="182803"/>
    <lineage>
        <taxon>Eukaryota</taxon>
        <taxon>Metazoa</taxon>
        <taxon>Ecdysozoa</taxon>
        <taxon>Arthropoda</taxon>
        <taxon>Chelicerata</taxon>
        <taxon>Arachnida</taxon>
        <taxon>Araneae</taxon>
        <taxon>Araneomorphae</taxon>
        <taxon>Entelegynae</taxon>
        <taxon>Araneoidea</taxon>
        <taxon>Araneidae</taxon>
        <taxon>Araneus</taxon>
    </lineage>
</organism>
<name>A0A4Y2A0R0_ARAVE</name>
<accession>A0A4Y2A0R0</accession>
<comment type="caution">
    <text evidence="2">The sequence shown here is derived from an EMBL/GenBank/DDBJ whole genome shotgun (WGS) entry which is preliminary data.</text>
</comment>
<reference evidence="2 3" key="1">
    <citation type="journal article" date="2019" name="Sci. Rep.">
        <title>Orb-weaving spider Araneus ventricosus genome elucidates the spidroin gene catalogue.</title>
        <authorList>
            <person name="Kono N."/>
            <person name="Nakamura H."/>
            <person name="Ohtoshi R."/>
            <person name="Moran D.A.P."/>
            <person name="Shinohara A."/>
            <person name="Yoshida Y."/>
            <person name="Fujiwara M."/>
            <person name="Mori M."/>
            <person name="Tomita M."/>
            <person name="Arakawa K."/>
        </authorList>
    </citation>
    <scope>NUCLEOTIDE SEQUENCE [LARGE SCALE GENOMIC DNA]</scope>
</reference>
<dbReference type="AlphaFoldDB" id="A0A4Y2A0R0"/>
<protein>
    <submittedName>
        <fullName evidence="2">Uncharacterized protein</fullName>
    </submittedName>
</protein>
<evidence type="ECO:0000313" key="2">
    <source>
        <dbReference type="EMBL" id="GBL73381.1"/>
    </source>
</evidence>